<evidence type="ECO:0000256" key="1">
    <source>
        <dbReference type="SAM" id="Phobius"/>
    </source>
</evidence>
<keyword evidence="1" id="KW-0812">Transmembrane</keyword>
<feature type="domain" description="Inner membrane protein YgaP-like transmembrane" evidence="2">
    <location>
        <begin position="3"/>
        <end position="65"/>
    </location>
</feature>
<comment type="caution">
    <text evidence="3">The sequence shown here is derived from an EMBL/GenBank/DDBJ whole genome shotgun (WGS) entry which is preliminary data.</text>
</comment>
<dbReference type="RefSeq" id="WP_136541065.1">
    <property type="nucleotide sequence ID" value="NZ_STGU01000006.1"/>
</dbReference>
<reference evidence="3 4" key="1">
    <citation type="submission" date="2019-04" db="EMBL/GenBank/DDBJ databases">
        <title>genome sequence of strain W3.</title>
        <authorList>
            <person name="Gao J."/>
            <person name="Sun J."/>
        </authorList>
    </citation>
    <scope>NUCLEOTIDE SEQUENCE [LARGE SCALE GENOMIC DNA]</scope>
    <source>
        <strain evidence="3 4">W3</strain>
    </source>
</reference>
<feature type="transmembrane region" description="Helical" evidence="1">
    <location>
        <begin position="35"/>
        <end position="57"/>
    </location>
</feature>
<evidence type="ECO:0000259" key="2">
    <source>
        <dbReference type="Pfam" id="PF11127"/>
    </source>
</evidence>
<name>A0A4S8PV18_9HYPH</name>
<proteinExistence type="predicted"/>
<dbReference type="EMBL" id="STGU01000006">
    <property type="protein sequence ID" value="THV35373.1"/>
    <property type="molecule type" value="Genomic_DNA"/>
</dbReference>
<keyword evidence="1" id="KW-0472">Membrane</keyword>
<protein>
    <submittedName>
        <fullName evidence="3">DUF2892 domain-containing protein</fullName>
    </submittedName>
</protein>
<evidence type="ECO:0000313" key="3">
    <source>
        <dbReference type="EMBL" id="THV35373.1"/>
    </source>
</evidence>
<keyword evidence="1" id="KW-1133">Transmembrane helix</keyword>
<dbReference type="Proteomes" id="UP000307378">
    <property type="component" value="Unassembled WGS sequence"/>
</dbReference>
<dbReference type="AlphaFoldDB" id="A0A4S8PV18"/>
<dbReference type="InterPro" id="IPR021309">
    <property type="entry name" value="YgaP-like_TM"/>
</dbReference>
<accession>A0A4S8PV18</accession>
<gene>
    <name evidence="3" type="ORF">FAA86_12625</name>
</gene>
<dbReference type="Pfam" id="PF11127">
    <property type="entry name" value="YgaP-like_TM"/>
    <property type="match status" value="1"/>
</dbReference>
<organism evidence="3 4">
    <name type="scientific">Rhizobium rosettiformans W3</name>
    <dbReference type="NCBI Taxonomy" id="538378"/>
    <lineage>
        <taxon>Bacteria</taxon>
        <taxon>Pseudomonadati</taxon>
        <taxon>Pseudomonadota</taxon>
        <taxon>Alphaproteobacteria</taxon>
        <taxon>Hyphomicrobiales</taxon>
        <taxon>Rhizobiaceae</taxon>
        <taxon>Rhizobium/Agrobacterium group</taxon>
        <taxon>Rhizobium</taxon>
    </lineage>
</organism>
<sequence length="68" mass="7524">MFAKNVGGLDRVLRIVAGLVLLSLFFIYPGAWWRYYTLIGVVPLLTGLMSTCPLYSIMGLSTCPVKRA</sequence>
<feature type="transmembrane region" description="Helical" evidence="1">
    <location>
        <begin position="12"/>
        <end position="29"/>
    </location>
</feature>
<evidence type="ECO:0000313" key="4">
    <source>
        <dbReference type="Proteomes" id="UP000307378"/>
    </source>
</evidence>